<evidence type="ECO:0000313" key="9">
    <source>
        <dbReference type="EMBL" id="TJW11366.1"/>
    </source>
</evidence>
<feature type="transmembrane region" description="Helical" evidence="7">
    <location>
        <begin position="83"/>
        <end position="101"/>
    </location>
</feature>
<gene>
    <name evidence="9" type="ORF">E5982_03935</name>
</gene>
<feature type="transmembrane region" description="Helical" evidence="7">
    <location>
        <begin position="42"/>
        <end position="63"/>
    </location>
</feature>
<evidence type="ECO:0000256" key="4">
    <source>
        <dbReference type="ARBA" id="ARBA00022692"/>
    </source>
</evidence>
<dbReference type="PANTHER" id="PTHR40074:SF2">
    <property type="entry name" value="O-ACETYLTRANSFERASE WECH"/>
    <property type="match status" value="1"/>
</dbReference>
<dbReference type="AlphaFoldDB" id="A0A4V5KJY1"/>
<reference evidence="9 10" key="1">
    <citation type="submission" date="2019-04" db="EMBL/GenBank/DDBJ databases">
        <title>Microbes associate with the intestines of laboratory mice.</title>
        <authorList>
            <person name="Navarre W."/>
            <person name="Wong E."/>
            <person name="Huang K.C."/>
            <person name="Tropini C."/>
            <person name="Ng K."/>
            <person name="Yu B."/>
        </authorList>
    </citation>
    <scope>NUCLEOTIDE SEQUENCE [LARGE SCALE GENOMIC DNA]</scope>
    <source>
        <strain evidence="9 10">NM48_B13</strain>
    </source>
</reference>
<comment type="subcellular location">
    <subcellularLocation>
        <location evidence="1">Cell membrane</location>
        <topology evidence="1">Multi-pass membrane protein</topology>
    </subcellularLocation>
</comment>
<dbReference type="GO" id="GO:0016413">
    <property type="term" value="F:O-acetyltransferase activity"/>
    <property type="evidence" value="ECO:0007669"/>
    <property type="project" value="TreeGrafter"/>
</dbReference>
<evidence type="ECO:0000259" key="8">
    <source>
        <dbReference type="Pfam" id="PF01757"/>
    </source>
</evidence>
<evidence type="ECO:0000313" key="10">
    <source>
        <dbReference type="Proteomes" id="UP000309454"/>
    </source>
</evidence>
<feature type="transmembrane region" description="Helical" evidence="7">
    <location>
        <begin position="211"/>
        <end position="233"/>
    </location>
</feature>
<organism evidence="9 10">
    <name type="scientific">Parvibacter caecicola</name>
    <dbReference type="NCBI Taxonomy" id="747645"/>
    <lineage>
        <taxon>Bacteria</taxon>
        <taxon>Bacillati</taxon>
        <taxon>Actinomycetota</taxon>
        <taxon>Coriobacteriia</taxon>
        <taxon>Coriobacteriales</taxon>
        <taxon>Coriobacteriaceae</taxon>
        <taxon>Parvibacter</taxon>
    </lineage>
</organism>
<feature type="transmembrane region" description="Helical" evidence="7">
    <location>
        <begin position="154"/>
        <end position="172"/>
    </location>
</feature>
<dbReference type="Pfam" id="PF01757">
    <property type="entry name" value="Acyl_transf_3"/>
    <property type="match status" value="1"/>
</dbReference>
<evidence type="ECO:0000256" key="7">
    <source>
        <dbReference type="SAM" id="Phobius"/>
    </source>
</evidence>
<feature type="transmembrane region" description="Helical" evidence="7">
    <location>
        <begin position="338"/>
        <end position="364"/>
    </location>
</feature>
<dbReference type="PANTHER" id="PTHR40074">
    <property type="entry name" value="O-ACETYLTRANSFERASE WECH"/>
    <property type="match status" value="1"/>
</dbReference>
<dbReference type="InterPro" id="IPR002656">
    <property type="entry name" value="Acyl_transf_3_dom"/>
</dbReference>
<dbReference type="Proteomes" id="UP000309454">
    <property type="component" value="Unassembled WGS sequence"/>
</dbReference>
<proteinExistence type="inferred from homology"/>
<keyword evidence="5 7" id="KW-1133">Transmembrane helix</keyword>
<comment type="similarity">
    <text evidence="2">Belongs to the acyltransferase 3 family.</text>
</comment>
<keyword evidence="6 7" id="KW-0472">Membrane</keyword>
<keyword evidence="4 7" id="KW-0812">Transmembrane</keyword>
<evidence type="ECO:0000256" key="5">
    <source>
        <dbReference type="ARBA" id="ARBA00022989"/>
    </source>
</evidence>
<sequence length="375" mass="42062">MMLEEDGRASMRAVSVASLFPIRSKRHARGGRYMARQWGLDILRIISMAAVVFIHAAAQFWSLTDVHSSDWMAMNAYDSAVRWAVPVFVMISGALFLRPDCSQSIRRLYSKNIVRIVIVILVWGFVYALFYHFPEDISVKSLWAFIKACLLGHFHMWFLFMIIGLYIVTPVLRCVTRDAVATRYFLIVAFICNSLLPFITGFGHFSILDSLYTRGMISVPLGYSFYFVLGFWLNQHDFGKCRVGLSLAAIVLGYVMVFGLTCWASFDAGRGDTRFYDFFSLPVLLESVGVFVLVRGANVRSIRGRKVVSVMSGASLGVYLVHMLVMDALRNWFGLSTVAFNSVLAIPVTAISVIAISFVLAVALRKIPVVGKYIV</sequence>
<accession>A0A4V5KJY1</accession>
<protein>
    <recommendedName>
        <fullName evidence="8">Acyltransferase 3 domain-containing protein</fullName>
    </recommendedName>
</protein>
<feature type="domain" description="Acyltransferase 3" evidence="8">
    <location>
        <begin position="39"/>
        <end position="361"/>
    </location>
</feature>
<evidence type="ECO:0000256" key="1">
    <source>
        <dbReference type="ARBA" id="ARBA00004651"/>
    </source>
</evidence>
<feature type="transmembrane region" description="Helical" evidence="7">
    <location>
        <begin position="113"/>
        <end position="134"/>
    </location>
</feature>
<dbReference type="EMBL" id="SSTM01000002">
    <property type="protein sequence ID" value="TJW11366.1"/>
    <property type="molecule type" value="Genomic_DNA"/>
</dbReference>
<comment type="caution">
    <text evidence="9">The sequence shown here is derived from an EMBL/GenBank/DDBJ whole genome shotgun (WGS) entry which is preliminary data.</text>
</comment>
<dbReference type="GO" id="GO:0009246">
    <property type="term" value="P:enterobacterial common antigen biosynthetic process"/>
    <property type="evidence" value="ECO:0007669"/>
    <property type="project" value="TreeGrafter"/>
</dbReference>
<feature type="transmembrane region" description="Helical" evidence="7">
    <location>
        <begin position="184"/>
        <end position="205"/>
    </location>
</feature>
<evidence type="ECO:0000256" key="2">
    <source>
        <dbReference type="ARBA" id="ARBA00007400"/>
    </source>
</evidence>
<evidence type="ECO:0000256" key="6">
    <source>
        <dbReference type="ARBA" id="ARBA00023136"/>
    </source>
</evidence>
<feature type="transmembrane region" description="Helical" evidence="7">
    <location>
        <begin position="245"/>
        <end position="266"/>
    </location>
</feature>
<evidence type="ECO:0000256" key="3">
    <source>
        <dbReference type="ARBA" id="ARBA00022475"/>
    </source>
</evidence>
<keyword evidence="10" id="KW-1185">Reference proteome</keyword>
<feature type="transmembrane region" description="Helical" evidence="7">
    <location>
        <begin position="278"/>
        <end position="295"/>
    </location>
</feature>
<name>A0A4V5KJY1_9ACTN</name>
<feature type="transmembrane region" description="Helical" evidence="7">
    <location>
        <begin position="307"/>
        <end position="326"/>
    </location>
</feature>
<keyword evidence="3" id="KW-1003">Cell membrane</keyword>
<dbReference type="GO" id="GO:0005886">
    <property type="term" value="C:plasma membrane"/>
    <property type="evidence" value="ECO:0007669"/>
    <property type="project" value="UniProtKB-SubCell"/>
</dbReference>
<dbReference type="OrthoDB" id="1072135at2"/>